<dbReference type="Proteomes" id="UP000507470">
    <property type="component" value="Unassembled WGS sequence"/>
</dbReference>
<reference evidence="3 4" key="1">
    <citation type="submission" date="2020-06" db="EMBL/GenBank/DDBJ databases">
        <authorList>
            <person name="Li R."/>
            <person name="Bekaert M."/>
        </authorList>
    </citation>
    <scope>NUCLEOTIDE SEQUENCE [LARGE SCALE GENOMIC DNA]</scope>
    <source>
        <strain evidence="4">wild</strain>
    </source>
</reference>
<evidence type="ECO:0000256" key="2">
    <source>
        <dbReference type="SAM" id="Phobius"/>
    </source>
</evidence>
<keyword evidence="2" id="KW-0812">Transmembrane</keyword>
<feature type="compositionally biased region" description="Polar residues" evidence="1">
    <location>
        <begin position="129"/>
        <end position="149"/>
    </location>
</feature>
<organism evidence="3 4">
    <name type="scientific">Mytilus coruscus</name>
    <name type="common">Sea mussel</name>
    <dbReference type="NCBI Taxonomy" id="42192"/>
    <lineage>
        <taxon>Eukaryota</taxon>
        <taxon>Metazoa</taxon>
        <taxon>Spiralia</taxon>
        <taxon>Lophotrochozoa</taxon>
        <taxon>Mollusca</taxon>
        <taxon>Bivalvia</taxon>
        <taxon>Autobranchia</taxon>
        <taxon>Pteriomorphia</taxon>
        <taxon>Mytilida</taxon>
        <taxon>Mytiloidea</taxon>
        <taxon>Mytilidae</taxon>
        <taxon>Mytilinae</taxon>
        <taxon>Mytilus</taxon>
    </lineage>
</organism>
<keyword evidence="4" id="KW-1185">Reference proteome</keyword>
<dbReference type="EMBL" id="CACVKT020005964">
    <property type="protein sequence ID" value="CAC5398636.1"/>
    <property type="molecule type" value="Genomic_DNA"/>
</dbReference>
<evidence type="ECO:0000256" key="1">
    <source>
        <dbReference type="SAM" id="MobiDB-lite"/>
    </source>
</evidence>
<accession>A0A6J8CSZ9</accession>
<feature type="transmembrane region" description="Helical" evidence="2">
    <location>
        <begin position="51"/>
        <end position="72"/>
    </location>
</feature>
<dbReference type="AlphaFoldDB" id="A0A6J8CSZ9"/>
<feature type="compositionally biased region" description="Low complexity" evidence="1">
    <location>
        <begin position="171"/>
        <end position="186"/>
    </location>
</feature>
<feature type="region of interest" description="Disordered" evidence="1">
    <location>
        <begin position="122"/>
        <end position="187"/>
    </location>
</feature>
<protein>
    <submittedName>
        <fullName evidence="3">Uncharacterized protein</fullName>
    </submittedName>
</protein>
<gene>
    <name evidence="3" type="ORF">MCOR_32998</name>
</gene>
<evidence type="ECO:0000313" key="4">
    <source>
        <dbReference type="Proteomes" id="UP000507470"/>
    </source>
</evidence>
<dbReference type="OrthoDB" id="6137187at2759"/>
<sequence length="286" mass="32753">MSSWITTLISTDSKRIDYYSIHSSSFTKSSFGIHISTTIRSTEKGLLEREIIIYSLTSAVLVLFILLCTACYQRYRKIYSNLRKYQTAKRRRRNIPDNPLPELPQDAIEGIYEVIDESNMLDDVEPLRDNNTPIFDSNSSYVQPESNDYLTPYQPNDEDVNTNSLNDNKSESSGSSEASIYESSSSNTEVHERRCSYLNPYQPIVPSADIHEYSFTHNIDYSGSLESERESSYLNPYQPMIQARDSHEYKYVHGCSDGSRSSLSDTCTKEIGVKFPHPYEDSKLEI</sequence>
<keyword evidence="2" id="KW-0472">Membrane</keyword>
<proteinExistence type="predicted"/>
<name>A0A6J8CSZ9_MYTCO</name>
<keyword evidence="2" id="KW-1133">Transmembrane helix</keyword>
<evidence type="ECO:0000313" key="3">
    <source>
        <dbReference type="EMBL" id="CAC5398636.1"/>
    </source>
</evidence>